<name>A0ABR1DNG8_NECAM</name>
<dbReference type="Proteomes" id="UP001303046">
    <property type="component" value="Unassembled WGS sequence"/>
</dbReference>
<evidence type="ECO:0000313" key="2">
    <source>
        <dbReference type="EMBL" id="KAK6751989.1"/>
    </source>
</evidence>
<dbReference type="EMBL" id="JAVFWL010000004">
    <property type="protein sequence ID" value="KAK6751989.1"/>
    <property type="molecule type" value="Genomic_DNA"/>
</dbReference>
<keyword evidence="1" id="KW-0472">Membrane</keyword>
<proteinExistence type="predicted"/>
<organism evidence="2 3">
    <name type="scientific">Necator americanus</name>
    <name type="common">Human hookworm</name>
    <dbReference type="NCBI Taxonomy" id="51031"/>
    <lineage>
        <taxon>Eukaryota</taxon>
        <taxon>Metazoa</taxon>
        <taxon>Ecdysozoa</taxon>
        <taxon>Nematoda</taxon>
        <taxon>Chromadorea</taxon>
        <taxon>Rhabditida</taxon>
        <taxon>Rhabditina</taxon>
        <taxon>Rhabditomorpha</taxon>
        <taxon>Strongyloidea</taxon>
        <taxon>Ancylostomatidae</taxon>
        <taxon>Bunostominae</taxon>
        <taxon>Necator</taxon>
    </lineage>
</organism>
<accession>A0ABR1DNG8</accession>
<evidence type="ECO:0000256" key="1">
    <source>
        <dbReference type="SAM" id="Phobius"/>
    </source>
</evidence>
<keyword evidence="1" id="KW-1133">Transmembrane helix</keyword>
<protein>
    <submittedName>
        <fullName evidence="2">Uncharacterized protein</fullName>
    </submittedName>
</protein>
<sequence>MTVSYTVRVEKRQAVVACGTCVYGAVTLIPAGVRMTKPTTKTLANTAAGCRRMNVVCTLPQPGMMEFNRAKAGPYEGKSITVLLTCGADKKWRFTNNGAVTMIPNTPQGCRQMRIICNTPAGYTKSNMVFNGTEPPKVGKNVNALISCFKASWHTTFMGSYIEILMINYSVFCLVAFMAIYSCSEAAPAKKPLREFKFHEVAGVFFATFSIFYTTKTCATCLPREVQLTPADEGTQGSVTPVFKMLPNAKGCRQMNVICPTPKGFTRTQMMIPQLCEMFCQLNCKKN</sequence>
<reference evidence="2 3" key="1">
    <citation type="submission" date="2023-08" db="EMBL/GenBank/DDBJ databases">
        <title>A Necator americanus chromosomal reference genome.</title>
        <authorList>
            <person name="Ilik V."/>
            <person name="Petrzelkova K.J."/>
            <person name="Pardy F."/>
            <person name="Fuh T."/>
            <person name="Niatou-Singa F.S."/>
            <person name="Gouil Q."/>
            <person name="Baker L."/>
            <person name="Ritchie M.E."/>
            <person name="Jex A.R."/>
            <person name="Gazzola D."/>
            <person name="Li H."/>
            <person name="Toshio Fujiwara R."/>
            <person name="Zhan B."/>
            <person name="Aroian R.V."/>
            <person name="Pafco B."/>
            <person name="Schwarz E.M."/>
        </authorList>
    </citation>
    <scope>NUCLEOTIDE SEQUENCE [LARGE SCALE GENOMIC DNA]</scope>
    <source>
        <strain evidence="2 3">Aroian</strain>
        <tissue evidence="2">Whole animal</tissue>
    </source>
</reference>
<gene>
    <name evidence="2" type="primary">Necator_chrIV.g16718</name>
    <name evidence="2" type="ORF">RB195_003421</name>
</gene>
<feature type="transmembrane region" description="Helical" evidence="1">
    <location>
        <begin position="160"/>
        <end position="181"/>
    </location>
</feature>
<keyword evidence="1" id="KW-0812">Transmembrane</keyword>
<comment type="caution">
    <text evidence="2">The sequence shown here is derived from an EMBL/GenBank/DDBJ whole genome shotgun (WGS) entry which is preliminary data.</text>
</comment>
<feature type="transmembrane region" description="Helical" evidence="1">
    <location>
        <begin position="14"/>
        <end position="33"/>
    </location>
</feature>
<evidence type="ECO:0000313" key="3">
    <source>
        <dbReference type="Proteomes" id="UP001303046"/>
    </source>
</evidence>
<keyword evidence="3" id="KW-1185">Reference proteome</keyword>